<evidence type="ECO:0000256" key="4">
    <source>
        <dbReference type="ARBA" id="ARBA00022679"/>
    </source>
</evidence>
<dbReference type="PANTHER" id="PTHR43065">
    <property type="entry name" value="SENSOR HISTIDINE KINASE"/>
    <property type="match status" value="1"/>
</dbReference>
<comment type="catalytic activity">
    <reaction evidence="1">
        <text>ATP + protein L-histidine = ADP + protein N-phospho-L-histidine.</text>
        <dbReference type="EC" id="2.7.13.3"/>
    </reaction>
</comment>
<evidence type="ECO:0000313" key="15">
    <source>
        <dbReference type="Proteomes" id="UP000621799"/>
    </source>
</evidence>
<evidence type="ECO:0000256" key="8">
    <source>
        <dbReference type="ARBA" id="ARBA00023012"/>
    </source>
</evidence>
<keyword evidence="9" id="KW-0175">Coiled coil</keyword>
<dbReference type="GO" id="GO:0000155">
    <property type="term" value="F:phosphorelay sensor kinase activity"/>
    <property type="evidence" value="ECO:0007669"/>
    <property type="project" value="InterPro"/>
</dbReference>
<dbReference type="GO" id="GO:0006355">
    <property type="term" value="P:regulation of DNA-templated transcription"/>
    <property type="evidence" value="ECO:0007669"/>
    <property type="project" value="InterPro"/>
</dbReference>
<dbReference type="Gene3D" id="1.10.287.130">
    <property type="match status" value="1"/>
</dbReference>
<evidence type="ECO:0000256" key="9">
    <source>
        <dbReference type="SAM" id="Coils"/>
    </source>
</evidence>
<protein>
    <recommendedName>
        <fullName evidence="2">histidine kinase</fullName>
        <ecNumber evidence="2">2.7.13.3</ecNumber>
    </recommendedName>
</protein>
<comment type="caution">
    <text evidence="14">The sequence shown here is derived from an EMBL/GenBank/DDBJ whole genome shotgun (WGS) entry which is preliminary data.</text>
</comment>
<dbReference type="Pfam" id="PF02518">
    <property type="entry name" value="HATPase_c"/>
    <property type="match status" value="1"/>
</dbReference>
<feature type="domain" description="Histidine kinase" evidence="10">
    <location>
        <begin position="631"/>
        <end position="895"/>
    </location>
</feature>
<dbReference type="Pfam" id="PF08448">
    <property type="entry name" value="PAS_4"/>
    <property type="match status" value="1"/>
</dbReference>
<dbReference type="PROSITE" id="PS50112">
    <property type="entry name" value="PAS"/>
    <property type="match status" value="2"/>
</dbReference>
<proteinExistence type="predicted"/>
<dbReference type="Gene3D" id="3.30.450.20">
    <property type="entry name" value="PAS domain"/>
    <property type="match status" value="2"/>
</dbReference>
<evidence type="ECO:0000256" key="7">
    <source>
        <dbReference type="ARBA" id="ARBA00022840"/>
    </source>
</evidence>
<dbReference type="NCBIfam" id="TIGR00229">
    <property type="entry name" value="sensory_box"/>
    <property type="match status" value="2"/>
</dbReference>
<evidence type="ECO:0000259" key="13">
    <source>
        <dbReference type="PROSITE" id="PS50839"/>
    </source>
</evidence>
<dbReference type="EMBL" id="JADEXN010000162">
    <property type="protein sequence ID" value="MBE9041192.1"/>
    <property type="molecule type" value="Genomic_DNA"/>
</dbReference>
<sequence length="908" mass="101487">MKFRFFSHITASLATLIVLGAVSILERQERTRFQTAYRVNVLNKLHAVEAALEAQIDRNLALSRGLVAYISTHPDIDEAQFDRLARVLVTQQPDVESLNLVRAGSKEGSPGYTYSPNDRPFDWQAIDLDRSASIARTIESRNSIVEPPIALDDGRSIVIERSPIFITPPGAPPESGTYWGTVSLAVDLTSVLQAVGALNPLTSLKYSLRDSNGSPDREVFAGDGAIFQQDPTIVNVDLPQGYWQLAAVPKTGWIYQSPVLWWLRGGGGLLALLVGFSAFKGLDNPRQQRDALERETIDLREKEALYRELVENAHCAIVRLDAQSNITYLNPLTQRLLGYSEAELLGKPIRTILPPQINKATHPLLAAIEHSLFYPHDPIELDAKATCGNGKMLPMAWRGKAIVDPVGEVRGVVCIGKDISDRALAELELRASEAELRALLAAMTDLIFILDDRGYFIKVAPTSPDSVYRSLWDPTGRTLEDVVGPKRAEEFLEGIQKVLVTQMPHSFEYSLVLDGKEVWFGVNLSPMSADTVIWVARDISDRVRVEAQLRSAASELEQRVEKRAGEIQHANKQLQIEIVERMQIDEALRQSETREREKAQQLEQTLEKLQLTQAQLVHTEKMSGLGQLAAGMAHEINNPVGFIHGNLSHVRDYTQDLLDLLEIYQEEYPQENDRIEEWVEQIDLEFLKQDVFDTIASMESGTERIRTIILSLRNFSRLDESGLKQVDICEGLESTLLMLQHRLHRQSNLPEIQVIRELEDLPKVECYPSQLNQVFAHLMSNAIDALDENRHHWTDKPGDDDRFPRTAEPAICIRTQALEGDRVAISIADNGSGIPPEIQAKIFNPFFTTKAVGKGTGLGLSISYQIITETHQGTLTCLSQPDRGTQFKIEIPIRNFAASSCSVSSDKQ</sequence>
<dbReference type="SMART" id="SM00091">
    <property type="entry name" value="PAS"/>
    <property type="match status" value="2"/>
</dbReference>
<dbReference type="CDD" id="cd00082">
    <property type="entry name" value="HisKA"/>
    <property type="match status" value="1"/>
</dbReference>
<keyword evidence="6" id="KW-0418">Kinase</keyword>
<dbReference type="PANTHER" id="PTHR43065:SF10">
    <property type="entry name" value="PEROXIDE STRESS-ACTIVATED HISTIDINE KINASE MAK3"/>
    <property type="match status" value="1"/>
</dbReference>
<dbReference type="InterPro" id="IPR000700">
    <property type="entry name" value="PAS-assoc_C"/>
</dbReference>
<feature type="domain" description="PAS" evidence="11">
    <location>
        <begin position="302"/>
        <end position="356"/>
    </location>
</feature>
<dbReference type="AlphaFoldDB" id="A0A928VYK7"/>
<dbReference type="InterPro" id="IPR036890">
    <property type="entry name" value="HATPase_C_sf"/>
</dbReference>
<name>A0A928VYK7_9CYAN</name>
<dbReference type="InterPro" id="IPR001610">
    <property type="entry name" value="PAC"/>
</dbReference>
<dbReference type="SUPFAM" id="SSF55785">
    <property type="entry name" value="PYP-like sensor domain (PAS domain)"/>
    <property type="match status" value="2"/>
</dbReference>
<dbReference type="InterPro" id="IPR013656">
    <property type="entry name" value="PAS_4"/>
</dbReference>
<dbReference type="SUPFAM" id="SSF55874">
    <property type="entry name" value="ATPase domain of HSP90 chaperone/DNA topoisomerase II/histidine kinase"/>
    <property type="match status" value="1"/>
</dbReference>
<dbReference type="Proteomes" id="UP000621799">
    <property type="component" value="Unassembled WGS sequence"/>
</dbReference>
<feature type="domain" description="PAC" evidence="12">
    <location>
        <begin position="379"/>
        <end position="431"/>
    </location>
</feature>
<accession>A0A928VYK7</accession>
<dbReference type="GO" id="GO:0005524">
    <property type="term" value="F:ATP binding"/>
    <property type="evidence" value="ECO:0007669"/>
    <property type="project" value="UniProtKB-KW"/>
</dbReference>
<dbReference type="InterPro" id="IPR006189">
    <property type="entry name" value="CHASE_dom"/>
</dbReference>
<dbReference type="InterPro" id="IPR000014">
    <property type="entry name" value="PAS"/>
</dbReference>
<gene>
    <name evidence="14" type="ORF">IQ235_10420</name>
</gene>
<feature type="coiled-coil region" evidence="9">
    <location>
        <begin position="553"/>
        <end position="619"/>
    </location>
</feature>
<dbReference type="InterPro" id="IPR003594">
    <property type="entry name" value="HATPase_dom"/>
</dbReference>
<dbReference type="InterPro" id="IPR036097">
    <property type="entry name" value="HisK_dim/P_sf"/>
</dbReference>
<dbReference type="InterPro" id="IPR013767">
    <property type="entry name" value="PAS_fold"/>
</dbReference>
<dbReference type="InterPro" id="IPR003661">
    <property type="entry name" value="HisK_dim/P_dom"/>
</dbReference>
<dbReference type="RefSeq" id="WP_264321418.1">
    <property type="nucleotide sequence ID" value="NZ_JADEXN010000162.1"/>
</dbReference>
<keyword evidence="15" id="KW-1185">Reference proteome</keyword>
<dbReference type="SMART" id="SM00387">
    <property type="entry name" value="HATPase_c"/>
    <property type="match status" value="1"/>
</dbReference>
<keyword evidence="5" id="KW-0547">Nucleotide-binding</keyword>
<feature type="domain" description="CHASE" evidence="13">
    <location>
        <begin position="121"/>
        <end position="246"/>
    </location>
</feature>
<evidence type="ECO:0000259" key="11">
    <source>
        <dbReference type="PROSITE" id="PS50112"/>
    </source>
</evidence>
<keyword evidence="8" id="KW-0902">Two-component regulatory system</keyword>
<dbReference type="PRINTS" id="PR00344">
    <property type="entry name" value="BCTRLSENSOR"/>
</dbReference>
<evidence type="ECO:0000259" key="12">
    <source>
        <dbReference type="PROSITE" id="PS50113"/>
    </source>
</evidence>
<feature type="domain" description="PAS" evidence="11">
    <location>
        <begin position="432"/>
        <end position="502"/>
    </location>
</feature>
<keyword evidence="4" id="KW-0808">Transferase</keyword>
<dbReference type="PROSITE" id="PS50839">
    <property type="entry name" value="CHASE"/>
    <property type="match status" value="1"/>
</dbReference>
<dbReference type="PROSITE" id="PS50109">
    <property type="entry name" value="HIS_KIN"/>
    <property type="match status" value="1"/>
</dbReference>
<dbReference type="Pfam" id="PF00989">
    <property type="entry name" value="PAS"/>
    <property type="match status" value="1"/>
</dbReference>
<dbReference type="Gene3D" id="3.30.565.10">
    <property type="entry name" value="Histidine kinase-like ATPase, C-terminal domain"/>
    <property type="match status" value="1"/>
</dbReference>
<evidence type="ECO:0000313" key="14">
    <source>
        <dbReference type="EMBL" id="MBE9041192.1"/>
    </source>
</evidence>
<dbReference type="CDD" id="cd00130">
    <property type="entry name" value="PAS"/>
    <property type="match status" value="1"/>
</dbReference>
<dbReference type="InterPro" id="IPR035965">
    <property type="entry name" value="PAS-like_dom_sf"/>
</dbReference>
<dbReference type="SMART" id="SM01079">
    <property type="entry name" value="CHASE"/>
    <property type="match status" value="1"/>
</dbReference>
<keyword evidence="3" id="KW-0597">Phosphoprotein</keyword>
<evidence type="ECO:0000256" key="3">
    <source>
        <dbReference type="ARBA" id="ARBA00022553"/>
    </source>
</evidence>
<evidence type="ECO:0000259" key="10">
    <source>
        <dbReference type="PROSITE" id="PS50109"/>
    </source>
</evidence>
<dbReference type="PROSITE" id="PS50113">
    <property type="entry name" value="PAC"/>
    <property type="match status" value="1"/>
</dbReference>
<dbReference type="InterPro" id="IPR004358">
    <property type="entry name" value="Sig_transdc_His_kin-like_C"/>
</dbReference>
<dbReference type="EC" id="2.7.13.3" evidence="2"/>
<reference evidence="14" key="1">
    <citation type="submission" date="2020-10" db="EMBL/GenBank/DDBJ databases">
        <authorList>
            <person name="Castelo-Branco R."/>
            <person name="Eusebio N."/>
            <person name="Adriana R."/>
            <person name="Vieira A."/>
            <person name="Brugerolle De Fraissinette N."/>
            <person name="Rezende De Castro R."/>
            <person name="Schneider M.P."/>
            <person name="Vasconcelos V."/>
            <person name="Leao P.N."/>
        </authorList>
    </citation>
    <scope>NUCLEOTIDE SEQUENCE</scope>
    <source>
        <strain evidence="14">LEGE 11467</strain>
    </source>
</reference>
<evidence type="ECO:0000256" key="5">
    <source>
        <dbReference type="ARBA" id="ARBA00022741"/>
    </source>
</evidence>
<organism evidence="14 15">
    <name type="scientific">Zarconia navalis LEGE 11467</name>
    <dbReference type="NCBI Taxonomy" id="1828826"/>
    <lineage>
        <taxon>Bacteria</taxon>
        <taxon>Bacillati</taxon>
        <taxon>Cyanobacteriota</taxon>
        <taxon>Cyanophyceae</taxon>
        <taxon>Oscillatoriophycideae</taxon>
        <taxon>Oscillatoriales</taxon>
        <taxon>Oscillatoriales incertae sedis</taxon>
        <taxon>Zarconia</taxon>
        <taxon>Zarconia navalis</taxon>
    </lineage>
</organism>
<dbReference type="InterPro" id="IPR005467">
    <property type="entry name" value="His_kinase_dom"/>
</dbReference>
<evidence type="ECO:0000256" key="1">
    <source>
        <dbReference type="ARBA" id="ARBA00000085"/>
    </source>
</evidence>
<keyword evidence="7" id="KW-0067">ATP-binding</keyword>
<dbReference type="SUPFAM" id="SSF47384">
    <property type="entry name" value="Homodimeric domain of signal transducing histidine kinase"/>
    <property type="match status" value="1"/>
</dbReference>
<evidence type="ECO:0000256" key="6">
    <source>
        <dbReference type="ARBA" id="ARBA00022777"/>
    </source>
</evidence>
<evidence type="ECO:0000256" key="2">
    <source>
        <dbReference type="ARBA" id="ARBA00012438"/>
    </source>
</evidence>
<dbReference type="SMART" id="SM00086">
    <property type="entry name" value="PAC"/>
    <property type="match status" value="2"/>
</dbReference>